<feature type="transmembrane region" description="Helical" evidence="1">
    <location>
        <begin position="385"/>
        <end position="401"/>
    </location>
</feature>
<dbReference type="KEGG" id="mth:MTH_180"/>
<sequence>MMVMDYLLRKILGFFLGYRVLSIGTRYMPTNSTEREYVEMLNYTRTMLIEIERAHINTSNIFDNLTRELGTENIPGNRKFIEIKPADEEVDEYALLSNIIMGSDRYLYIEIFNGGRIVDEFVDIIENENGKIIEKSSSEVLARFLSKNDAIRVAIKIIGAGSRRGINVRAAAGMTGAAAIERAINLNREIGEVPGVGFTKLGGEFAIIFTGEFETPTGAPSYRDNYLFTDMIDSTAFIERYGRDSLVEIMNDIKAYMENDCKGKIEGYREGGDDLIANFPTKDMALRAGIDSAWHAMDNGANIRVGIGRTRREAGERAQLADEIMLWNPTSIMVFDVADGLYGYFIPSPFTRSVIDFFMNRKSVAFLVFIFVFVATFLGWNMGHWEFGLVAILLAVIYGATA</sequence>
<keyword evidence="1" id="KW-1133">Transmembrane helix</keyword>
<keyword evidence="3" id="KW-1185">Reference proteome</keyword>
<name>O26282_METTH</name>
<keyword evidence="1" id="KW-0472">Membrane</keyword>
<protein>
    <submittedName>
        <fullName evidence="2">Uncharacterized protein</fullName>
    </submittedName>
</protein>
<feature type="transmembrane region" description="Helical" evidence="1">
    <location>
        <begin position="363"/>
        <end position="379"/>
    </location>
</feature>
<reference evidence="2 3" key="1">
    <citation type="journal article" date="1997" name="J. Bacteriol.">
        <title>Complete genome sequence of Methanobacterium thermoautotrophicum deltaH: functional analysis and comparative genomics.</title>
        <authorList>
            <person name="Smith D.R."/>
            <person name="Doucette-Stamm L.A."/>
            <person name="Deloughery C."/>
            <person name="Lee H.-M."/>
            <person name="Dubois J."/>
            <person name="Aldredge T."/>
            <person name="Bashirzadeh R."/>
            <person name="Blakely D."/>
            <person name="Cook R."/>
            <person name="Gilbert K."/>
            <person name="Harrison D."/>
            <person name="Hoang L."/>
            <person name="Keagle P."/>
            <person name="Lumm W."/>
            <person name="Pothier B."/>
            <person name="Qiu D."/>
            <person name="Spadafora R."/>
            <person name="Vicare R."/>
            <person name="Wang Y."/>
            <person name="Wierzbowski J."/>
            <person name="Gibson R."/>
            <person name="Jiwani N."/>
            <person name="Caruso A."/>
            <person name="Bush D."/>
            <person name="Safer H."/>
            <person name="Patwell D."/>
            <person name="Prabhakar S."/>
            <person name="McDougall S."/>
            <person name="Shimer G."/>
            <person name="Goyal A."/>
            <person name="Pietrovski S."/>
            <person name="Church G.M."/>
            <person name="Daniels C.J."/>
            <person name="Mao J.-i."/>
            <person name="Rice P."/>
            <person name="Nolling J."/>
            <person name="Reeve J.N."/>
        </authorList>
    </citation>
    <scope>NUCLEOTIDE SEQUENCE [LARGE SCALE GENOMIC DNA]</scope>
    <source>
        <strain evidence="3">ATCC 29096 / DSM 1053 / JCM 10044 / NBRC 100330 / Delta H</strain>
    </source>
</reference>
<dbReference type="PaxDb" id="187420-MTH_180"/>
<dbReference type="AlphaFoldDB" id="O26282"/>
<gene>
    <name evidence="2" type="ordered locus">MTH_180</name>
</gene>
<dbReference type="PIR" id="E69107">
    <property type="entry name" value="E69107"/>
</dbReference>
<dbReference type="Proteomes" id="UP000005223">
    <property type="component" value="Chromosome"/>
</dbReference>
<accession>O26282</accession>
<dbReference type="EMBL" id="AE000666">
    <property type="protein sequence ID" value="AAB84686.1"/>
    <property type="molecule type" value="Genomic_DNA"/>
</dbReference>
<evidence type="ECO:0000256" key="1">
    <source>
        <dbReference type="SAM" id="Phobius"/>
    </source>
</evidence>
<evidence type="ECO:0000313" key="3">
    <source>
        <dbReference type="Proteomes" id="UP000005223"/>
    </source>
</evidence>
<organism evidence="2 3">
    <name type="scientific">Methanothermobacter thermautotrophicus (strain ATCC 29096 / DSM 1053 / JCM 10044 / NBRC 100330 / Delta H)</name>
    <name type="common">Methanobacterium thermoautotrophicum</name>
    <dbReference type="NCBI Taxonomy" id="187420"/>
    <lineage>
        <taxon>Archaea</taxon>
        <taxon>Methanobacteriati</taxon>
        <taxon>Methanobacteriota</taxon>
        <taxon>Methanomada group</taxon>
        <taxon>Methanobacteria</taxon>
        <taxon>Methanobacteriales</taxon>
        <taxon>Methanobacteriaceae</taxon>
        <taxon>Methanothermobacter</taxon>
    </lineage>
</organism>
<dbReference type="InParanoid" id="O26282"/>
<dbReference type="PATRIC" id="fig|187420.15.peg.153"/>
<proteinExistence type="predicted"/>
<keyword evidence="1" id="KW-0812">Transmembrane</keyword>
<dbReference type="STRING" id="187420.MTH_180"/>
<dbReference type="HOGENOM" id="CLU_682593_0_0_2"/>
<dbReference type="EnsemblBacteria" id="AAB84686">
    <property type="protein sequence ID" value="AAB84686"/>
    <property type="gene ID" value="MTH_180"/>
</dbReference>
<evidence type="ECO:0000313" key="2">
    <source>
        <dbReference type="EMBL" id="AAB84686.1"/>
    </source>
</evidence>